<accession>A0A2I1K4N3</accession>
<dbReference type="PROSITE" id="PS51913">
    <property type="entry name" value="HTH_HARE"/>
    <property type="match status" value="1"/>
</dbReference>
<evidence type="ECO:0000256" key="1">
    <source>
        <dbReference type="ARBA" id="ARBA00009828"/>
    </source>
</evidence>
<name>A0A2I1K4N3_9LACT</name>
<dbReference type="HAMAP" id="MF_00357">
    <property type="entry name" value="RNApol_bact_RpoE"/>
    <property type="match status" value="1"/>
</dbReference>
<comment type="subunit">
    <text evidence="6">RNAP is composed of a core of 2 alpha, a beta and a beta' subunits. The core is associated with a delta subunit and one of several sigma factors.</text>
</comment>
<keyword evidence="4 6" id="KW-0548">Nucleotidyltransferase</keyword>
<keyword evidence="2 6" id="KW-0240">DNA-directed RNA polymerase</keyword>
<protein>
    <recommendedName>
        <fullName evidence="6">Probable DNA-directed RNA polymerase subunit delta</fullName>
    </recommendedName>
    <alternativeName>
        <fullName evidence="6">RNAP delta factor</fullName>
    </alternativeName>
</protein>
<dbReference type="RefSeq" id="WP_006700748.1">
    <property type="nucleotide sequence ID" value="NZ_PKHE01000001.1"/>
</dbReference>
<keyword evidence="3 6" id="KW-0808">Transferase</keyword>
<dbReference type="GO" id="GO:0003899">
    <property type="term" value="F:DNA-directed RNA polymerase activity"/>
    <property type="evidence" value="ECO:0007669"/>
    <property type="project" value="UniProtKB-UniRule"/>
</dbReference>
<evidence type="ECO:0000313" key="10">
    <source>
        <dbReference type="Proteomes" id="UP000234384"/>
    </source>
</evidence>
<dbReference type="GO" id="GO:0006355">
    <property type="term" value="P:regulation of DNA-templated transcription"/>
    <property type="evidence" value="ECO:0007669"/>
    <property type="project" value="UniProtKB-UniRule"/>
</dbReference>
<dbReference type="InterPro" id="IPR038087">
    <property type="entry name" value="RNAP_delta_N_dom_sf"/>
</dbReference>
<dbReference type="NCBIfam" id="TIGR04567">
    <property type="entry name" value="RNAP_delt_lowGC"/>
    <property type="match status" value="1"/>
</dbReference>
<dbReference type="AlphaFoldDB" id="A0A2I1K4N3"/>
<evidence type="ECO:0000256" key="3">
    <source>
        <dbReference type="ARBA" id="ARBA00022679"/>
    </source>
</evidence>
<reference evidence="9 10" key="1">
    <citation type="submission" date="2017-12" db="EMBL/GenBank/DDBJ databases">
        <title>Phylogenetic diversity of female urinary microbiome.</title>
        <authorList>
            <person name="Thomas-White K."/>
            <person name="Wolfe A.J."/>
        </authorList>
    </citation>
    <scope>NUCLEOTIDE SEQUENCE [LARGE SCALE GENOMIC DNA]</scope>
    <source>
        <strain evidence="9 10">UMB0898</strain>
    </source>
</reference>
<feature type="region of interest" description="Disordered" evidence="7">
    <location>
        <begin position="112"/>
        <end position="203"/>
    </location>
</feature>
<evidence type="ECO:0000259" key="8">
    <source>
        <dbReference type="PROSITE" id="PS51913"/>
    </source>
</evidence>
<dbReference type="Pfam" id="PF05066">
    <property type="entry name" value="HARE-HTH"/>
    <property type="match status" value="1"/>
</dbReference>
<dbReference type="Proteomes" id="UP000234384">
    <property type="component" value="Unassembled WGS sequence"/>
</dbReference>
<evidence type="ECO:0000256" key="7">
    <source>
        <dbReference type="SAM" id="MobiDB-lite"/>
    </source>
</evidence>
<sequence length="203" mass="24168">MELKTLAGQQKNELSWIEVAYAILEESGEIHHFNDLLMKLQEYLELNDDELNRFMARFYTDLNIDGRFISVGDNRWGLRLWFAIDEIDEETATSDEESAPRRRRKSKRSVYGDDVVDYDSDDPEDSDHYDEEFEDDDLDEDSDEDEDDDDIEYDRELDDFEDDPDELDDDLEDYDDEIGDIGEEYDEDEDSLDEDEEYDEDHE</sequence>
<organism evidence="9 10">
    <name type="scientific">Falseniella ignava</name>
    <dbReference type="NCBI Taxonomy" id="137730"/>
    <lineage>
        <taxon>Bacteria</taxon>
        <taxon>Bacillati</taxon>
        <taxon>Bacillota</taxon>
        <taxon>Bacilli</taxon>
        <taxon>Lactobacillales</taxon>
        <taxon>Aerococcaceae</taxon>
        <taxon>Falseniella</taxon>
    </lineage>
</organism>
<dbReference type="GO" id="GO:0000428">
    <property type="term" value="C:DNA-directed RNA polymerase complex"/>
    <property type="evidence" value="ECO:0007669"/>
    <property type="project" value="UniProtKB-KW"/>
</dbReference>
<keyword evidence="5 6" id="KW-0804">Transcription</keyword>
<evidence type="ECO:0000256" key="6">
    <source>
        <dbReference type="HAMAP-Rule" id="MF_00357"/>
    </source>
</evidence>
<evidence type="ECO:0000313" key="9">
    <source>
        <dbReference type="EMBL" id="PKY90608.1"/>
    </source>
</evidence>
<dbReference type="OrthoDB" id="401223at2"/>
<comment type="caution">
    <text evidence="9">The sequence shown here is derived from an EMBL/GenBank/DDBJ whole genome shotgun (WGS) entry which is preliminary data.</text>
</comment>
<dbReference type="InterPro" id="IPR029757">
    <property type="entry name" value="RpoE"/>
</dbReference>
<comment type="function">
    <text evidence="6">Participates in both the initiation and recycling phases of transcription. In the presence of the delta subunit, RNAP displays an increased specificity of transcription, a decreased affinity for nucleic acids, and an increased efficiency of RNA synthesis because of enhanced recycling.</text>
</comment>
<dbReference type="InterPro" id="IPR007759">
    <property type="entry name" value="Asxl_HARE-HTH"/>
</dbReference>
<dbReference type="Gene3D" id="1.10.10.1250">
    <property type="entry name" value="RNA polymerase, subunit delta, N-terminal domain"/>
    <property type="match status" value="1"/>
</dbReference>
<comment type="similarity">
    <text evidence="1 6">Belongs to the RpoE family.</text>
</comment>
<feature type="compositionally biased region" description="Acidic residues" evidence="7">
    <location>
        <begin position="114"/>
        <end position="203"/>
    </location>
</feature>
<gene>
    <name evidence="6 9" type="primary">rpoE</name>
    <name evidence="9" type="ORF">CYJ57_00085</name>
</gene>
<dbReference type="EMBL" id="PKHE01000001">
    <property type="protein sequence ID" value="PKY90608.1"/>
    <property type="molecule type" value="Genomic_DNA"/>
</dbReference>
<evidence type="ECO:0000256" key="2">
    <source>
        <dbReference type="ARBA" id="ARBA00022478"/>
    </source>
</evidence>
<feature type="domain" description="HTH HARE-type" evidence="8">
    <location>
        <begin position="14"/>
        <end position="81"/>
    </location>
</feature>
<evidence type="ECO:0000256" key="4">
    <source>
        <dbReference type="ARBA" id="ARBA00022695"/>
    </source>
</evidence>
<proteinExistence type="inferred from homology"/>
<dbReference type="GO" id="GO:0006351">
    <property type="term" value="P:DNA-templated transcription"/>
    <property type="evidence" value="ECO:0007669"/>
    <property type="project" value="InterPro"/>
</dbReference>
<evidence type="ECO:0000256" key="5">
    <source>
        <dbReference type="ARBA" id="ARBA00023163"/>
    </source>
</evidence>